<proteinExistence type="predicted"/>
<sequence>MDDFLSTMETFSSTSGEYESQPPYADECILICSLPETPCCSASLPAAADSLVREPEESLCPPVVKSPESRCDLPNRNPSQSVSKKKRKFVAFKRRPKGVKLMSSDSDQENQDATLESEQLENEGNPRCVPETPTGDGNPDYVSEPIAKVAALKPSLVDIVKMTSLKQSRRFEDSDILEIATMKGIEFPRPRWWRPGGYETKNPQAMEHG</sequence>
<evidence type="ECO:0000313" key="2">
    <source>
        <dbReference type="EMBL" id="KAG0489435.1"/>
    </source>
</evidence>
<evidence type="ECO:0000256" key="1">
    <source>
        <dbReference type="SAM" id="MobiDB-lite"/>
    </source>
</evidence>
<name>A0A835RJM6_VANPL</name>
<feature type="region of interest" description="Disordered" evidence="1">
    <location>
        <begin position="99"/>
        <end position="137"/>
    </location>
</feature>
<dbReference type="Proteomes" id="UP000639772">
    <property type="component" value="Chromosome 3"/>
</dbReference>
<feature type="region of interest" description="Disordered" evidence="1">
    <location>
        <begin position="59"/>
        <end position="87"/>
    </location>
</feature>
<dbReference type="EMBL" id="JADCNL010000003">
    <property type="protein sequence ID" value="KAG0489435.1"/>
    <property type="molecule type" value="Genomic_DNA"/>
</dbReference>
<dbReference type="OrthoDB" id="770564at2759"/>
<organism evidence="2 4">
    <name type="scientific">Vanilla planifolia</name>
    <name type="common">Vanilla</name>
    <dbReference type="NCBI Taxonomy" id="51239"/>
    <lineage>
        <taxon>Eukaryota</taxon>
        <taxon>Viridiplantae</taxon>
        <taxon>Streptophyta</taxon>
        <taxon>Embryophyta</taxon>
        <taxon>Tracheophyta</taxon>
        <taxon>Spermatophyta</taxon>
        <taxon>Magnoliopsida</taxon>
        <taxon>Liliopsida</taxon>
        <taxon>Asparagales</taxon>
        <taxon>Orchidaceae</taxon>
        <taxon>Vanilloideae</taxon>
        <taxon>Vanilleae</taxon>
        <taxon>Vanilla</taxon>
    </lineage>
</organism>
<evidence type="ECO:0000313" key="5">
    <source>
        <dbReference type="Proteomes" id="UP000639772"/>
    </source>
</evidence>
<comment type="caution">
    <text evidence="2">The sequence shown here is derived from an EMBL/GenBank/DDBJ whole genome shotgun (WGS) entry which is preliminary data.</text>
</comment>
<evidence type="ECO:0000313" key="3">
    <source>
        <dbReference type="EMBL" id="KAG0491215.1"/>
    </source>
</evidence>
<evidence type="ECO:0000313" key="4">
    <source>
        <dbReference type="Proteomes" id="UP000636800"/>
    </source>
</evidence>
<dbReference type="AlphaFoldDB" id="A0A835RJM6"/>
<reference evidence="4 5" key="1">
    <citation type="journal article" date="2020" name="Nat. Food">
        <title>A phased Vanilla planifolia genome enables genetic improvement of flavour and production.</title>
        <authorList>
            <person name="Hasing T."/>
            <person name="Tang H."/>
            <person name="Brym M."/>
            <person name="Khazi F."/>
            <person name="Huang T."/>
            <person name="Chambers A.H."/>
        </authorList>
    </citation>
    <scope>NUCLEOTIDE SEQUENCE [LARGE SCALE GENOMIC DNA]</scope>
    <source>
        <tissue evidence="2">Leaf</tissue>
    </source>
</reference>
<keyword evidence="4" id="KW-1185">Reference proteome</keyword>
<dbReference type="EMBL" id="JADCNM010000003">
    <property type="protein sequence ID" value="KAG0491215.1"/>
    <property type="molecule type" value="Genomic_DNA"/>
</dbReference>
<dbReference type="Proteomes" id="UP000636800">
    <property type="component" value="Chromosome 3"/>
</dbReference>
<gene>
    <name evidence="3" type="ORF">HPP92_008078</name>
    <name evidence="2" type="ORF">HPP92_008246</name>
</gene>
<accession>A0A835RJM6</accession>
<protein>
    <submittedName>
        <fullName evidence="2">Uncharacterized protein</fullName>
    </submittedName>
</protein>
<feature type="region of interest" description="Disordered" evidence="1">
    <location>
        <begin position="190"/>
        <end position="209"/>
    </location>
</feature>